<comment type="caution">
    <text evidence="1">The sequence shown here is derived from an EMBL/GenBank/DDBJ whole genome shotgun (WGS) entry which is preliminary data.</text>
</comment>
<organism evidence="1">
    <name type="scientific">marine sediment metagenome</name>
    <dbReference type="NCBI Taxonomy" id="412755"/>
    <lineage>
        <taxon>unclassified sequences</taxon>
        <taxon>metagenomes</taxon>
        <taxon>ecological metagenomes</taxon>
    </lineage>
</organism>
<accession>A0A1B6NVA4</accession>
<sequence length="36" mass="4312">MTCVLHWHKHMTLMSAKCLSVMAQMKYWRLYLPVSS</sequence>
<evidence type="ECO:0000313" key="1">
    <source>
        <dbReference type="EMBL" id="KTF06892.1"/>
    </source>
</evidence>
<proteinExistence type="predicted"/>
<dbReference type="AlphaFoldDB" id="A0A1B6NVA4"/>
<dbReference type="EMBL" id="AYSL01000879">
    <property type="protein sequence ID" value="KTF06892.1"/>
    <property type="molecule type" value="Genomic_DNA"/>
</dbReference>
<gene>
    <name evidence="1" type="ORF">MGSAQ_001612</name>
</gene>
<name>A0A1B6NVA4_9ZZZZ</name>
<reference evidence="1" key="1">
    <citation type="submission" date="2013-11" db="EMBL/GenBank/DDBJ databases">
        <title>Microbial diversity, functional groups and degradation webs in Northern and Southern Mediterranean and Red Sea marine crude oil polluted sites.</title>
        <authorList>
            <person name="Daffonchio D."/>
            <person name="Mapelli F."/>
            <person name="Ferrer M."/>
            <person name="Richter M."/>
            <person name="Cherif A."/>
            <person name="Malkawi H.I."/>
            <person name="Yakimov M.M."/>
            <person name="Abdel-Fattah Y.R."/>
            <person name="Blaghen M."/>
            <person name="Golyshin P.N."/>
            <person name="Kalogerakis N."/>
            <person name="Boon N."/>
            <person name="Magagnini M."/>
            <person name="Fava F."/>
        </authorList>
    </citation>
    <scope>NUCLEOTIDE SEQUENCE</scope>
</reference>
<protein>
    <submittedName>
        <fullName evidence="1">Uncharacterized protein</fullName>
    </submittedName>
</protein>